<dbReference type="Gene3D" id="1.10.1040.10">
    <property type="entry name" value="N-(1-d-carboxylethyl)-l-norvaline Dehydrogenase, domain 2"/>
    <property type="match status" value="1"/>
</dbReference>
<dbReference type="InterPro" id="IPR006109">
    <property type="entry name" value="G3P_DH_NAD-dep_C"/>
</dbReference>
<dbReference type="PANTHER" id="PTHR11728:SF1">
    <property type="entry name" value="GLYCEROL-3-PHOSPHATE DEHYDROGENASE [NAD(+)] 2, CHLOROPLASTIC"/>
    <property type="match status" value="1"/>
</dbReference>
<evidence type="ECO:0000259" key="14">
    <source>
        <dbReference type="Pfam" id="PF07479"/>
    </source>
</evidence>
<keyword evidence="5" id="KW-0443">Lipid metabolism</keyword>
<evidence type="ECO:0000256" key="5">
    <source>
        <dbReference type="ARBA" id="ARBA00023098"/>
    </source>
</evidence>
<dbReference type="GO" id="GO:0008654">
    <property type="term" value="P:phospholipid biosynthetic process"/>
    <property type="evidence" value="ECO:0007669"/>
    <property type="project" value="UniProtKB-KW"/>
</dbReference>
<dbReference type="InterPro" id="IPR008927">
    <property type="entry name" value="6-PGluconate_DH-like_C_sf"/>
</dbReference>
<dbReference type="GO" id="GO:0051287">
    <property type="term" value="F:NAD binding"/>
    <property type="evidence" value="ECO:0007669"/>
    <property type="project" value="InterPro"/>
</dbReference>
<reference evidence="16" key="1">
    <citation type="submission" date="2016-10" db="EMBL/GenBank/DDBJ databases">
        <authorList>
            <person name="Varghese N."/>
            <person name="Submissions S."/>
        </authorList>
    </citation>
    <scope>NUCLEOTIDE SEQUENCE [LARGE SCALE GENOMIC DNA]</scope>
    <source>
        <strain evidence="16">ATCC 35263</strain>
    </source>
</reference>
<gene>
    <name evidence="15" type="ORF">SAMN02745716_0185</name>
</gene>
<dbReference type="InterPro" id="IPR036291">
    <property type="entry name" value="NAD(P)-bd_dom_sf"/>
</dbReference>
<evidence type="ECO:0000256" key="1">
    <source>
        <dbReference type="ARBA" id="ARBA00011009"/>
    </source>
</evidence>
<evidence type="ECO:0000256" key="10">
    <source>
        <dbReference type="PIRSR" id="PIRSR000114-3"/>
    </source>
</evidence>
<feature type="active site" description="Proton acceptor" evidence="8">
    <location>
        <position position="187"/>
    </location>
</feature>
<dbReference type="PANTHER" id="PTHR11728">
    <property type="entry name" value="GLYCEROL-3-PHOSPHATE DEHYDROGENASE"/>
    <property type="match status" value="1"/>
</dbReference>
<organism evidence="15 16">
    <name type="scientific">Thermoleophilum album</name>
    <dbReference type="NCBI Taxonomy" id="29539"/>
    <lineage>
        <taxon>Bacteria</taxon>
        <taxon>Bacillati</taxon>
        <taxon>Actinomycetota</taxon>
        <taxon>Thermoleophilia</taxon>
        <taxon>Thermoleophilales</taxon>
        <taxon>Thermoleophilaceae</taxon>
        <taxon>Thermoleophilum</taxon>
    </lineage>
</organism>
<feature type="domain" description="Glycerol-3-phosphate dehydrogenase NAD-dependent C-terminal" evidence="14">
    <location>
        <begin position="176"/>
        <end position="313"/>
    </location>
</feature>
<dbReference type="GO" id="GO:0046168">
    <property type="term" value="P:glycerol-3-phosphate catabolic process"/>
    <property type="evidence" value="ECO:0007669"/>
    <property type="project" value="InterPro"/>
</dbReference>
<evidence type="ECO:0000256" key="8">
    <source>
        <dbReference type="PIRSR" id="PIRSR000114-1"/>
    </source>
</evidence>
<accession>A0A1H6FHN2</accession>
<dbReference type="GO" id="GO:0005829">
    <property type="term" value="C:cytosol"/>
    <property type="evidence" value="ECO:0007669"/>
    <property type="project" value="TreeGrafter"/>
</dbReference>
<dbReference type="AlphaFoldDB" id="A0A1H6FHN2"/>
<comment type="similarity">
    <text evidence="1 11">Belongs to the NAD-dependent glycerol-3-phosphate dehydrogenase family.</text>
</comment>
<evidence type="ECO:0000313" key="16">
    <source>
        <dbReference type="Proteomes" id="UP000222056"/>
    </source>
</evidence>
<keyword evidence="3 11" id="KW-0560">Oxidoreductase</keyword>
<dbReference type="GO" id="GO:0141153">
    <property type="term" value="F:glycerol-3-phosphate dehydrogenase (NADP+) activity"/>
    <property type="evidence" value="ECO:0007669"/>
    <property type="project" value="RHEA"/>
</dbReference>
<dbReference type="GO" id="GO:0005975">
    <property type="term" value="P:carbohydrate metabolic process"/>
    <property type="evidence" value="ECO:0007669"/>
    <property type="project" value="InterPro"/>
</dbReference>
<evidence type="ECO:0000256" key="11">
    <source>
        <dbReference type="RuleBase" id="RU000437"/>
    </source>
</evidence>
<feature type="domain" description="Glycerol-3-phosphate dehydrogenase NAD-dependent N-terminal" evidence="13">
    <location>
        <begin position="1"/>
        <end position="152"/>
    </location>
</feature>
<dbReference type="EMBL" id="FNWJ01000001">
    <property type="protein sequence ID" value="SEH10336.1"/>
    <property type="molecule type" value="Genomic_DNA"/>
</dbReference>
<dbReference type="SUPFAM" id="SSF48179">
    <property type="entry name" value="6-phosphogluconate dehydrogenase C-terminal domain-like"/>
    <property type="match status" value="1"/>
</dbReference>
<keyword evidence="6" id="KW-0594">Phospholipid biosynthesis</keyword>
<dbReference type="PRINTS" id="PR00077">
    <property type="entry name" value="GPDHDRGNASE"/>
</dbReference>
<feature type="binding site" evidence="10">
    <location>
        <begin position="3"/>
        <end position="8"/>
    </location>
    <ligand>
        <name>NAD(+)</name>
        <dbReference type="ChEBI" id="CHEBI:57540"/>
    </ligand>
</feature>
<feature type="binding site" evidence="10">
    <location>
        <position position="249"/>
    </location>
    <ligand>
        <name>NAD(+)</name>
        <dbReference type="ChEBI" id="CHEBI:57540"/>
    </ligand>
</feature>
<protein>
    <recommendedName>
        <fullName evidence="12">Glycerol-3-phosphate dehydrogenase</fullName>
        <ecNumber evidence="12">1.1.1.94</ecNumber>
    </recommendedName>
</protein>
<dbReference type="EC" id="1.1.1.94" evidence="12"/>
<dbReference type="InterPro" id="IPR011128">
    <property type="entry name" value="G3P_DH_NAD-dep_N"/>
</dbReference>
<keyword evidence="16" id="KW-1185">Reference proteome</keyword>
<feature type="binding site" evidence="9">
    <location>
        <position position="105"/>
    </location>
    <ligand>
        <name>substrate</name>
    </ligand>
</feature>
<evidence type="ECO:0000259" key="13">
    <source>
        <dbReference type="Pfam" id="PF01210"/>
    </source>
</evidence>
<feature type="binding site" evidence="10">
    <location>
        <position position="137"/>
    </location>
    <ligand>
        <name>NAD(+)</name>
        <dbReference type="ChEBI" id="CHEBI:57540"/>
    </ligand>
</feature>
<evidence type="ECO:0000313" key="15">
    <source>
        <dbReference type="EMBL" id="SEH10336.1"/>
    </source>
</evidence>
<evidence type="ECO:0000256" key="4">
    <source>
        <dbReference type="ARBA" id="ARBA00023027"/>
    </source>
</evidence>
<keyword evidence="2" id="KW-0444">Lipid biosynthesis</keyword>
<dbReference type="STRING" id="29539.SAMN02745716_0185"/>
<dbReference type="SUPFAM" id="SSF51735">
    <property type="entry name" value="NAD(P)-binding Rossmann-fold domains"/>
    <property type="match status" value="1"/>
</dbReference>
<evidence type="ECO:0000256" key="3">
    <source>
        <dbReference type="ARBA" id="ARBA00023002"/>
    </source>
</evidence>
<keyword evidence="7" id="KW-1208">Phospholipid metabolism</keyword>
<dbReference type="RefSeq" id="WP_218138164.1">
    <property type="nucleotide sequence ID" value="NZ_FNWJ01000001.1"/>
</dbReference>
<evidence type="ECO:0000256" key="12">
    <source>
        <dbReference type="RuleBase" id="RU000439"/>
    </source>
</evidence>
<evidence type="ECO:0000256" key="6">
    <source>
        <dbReference type="ARBA" id="ARBA00023209"/>
    </source>
</evidence>
<dbReference type="InterPro" id="IPR006168">
    <property type="entry name" value="G3P_DH_NAD-dep"/>
</dbReference>
<comment type="catalytic activity">
    <reaction evidence="12">
        <text>sn-glycerol 3-phosphate + NADP(+) = dihydroxyacetone phosphate + NADPH + H(+)</text>
        <dbReference type="Rhea" id="RHEA:11096"/>
        <dbReference type="ChEBI" id="CHEBI:15378"/>
        <dbReference type="ChEBI" id="CHEBI:57597"/>
        <dbReference type="ChEBI" id="CHEBI:57642"/>
        <dbReference type="ChEBI" id="CHEBI:57783"/>
        <dbReference type="ChEBI" id="CHEBI:58349"/>
        <dbReference type="EC" id="1.1.1.94"/>
    </reaction>
</comment>
<name>A0A1H6FHN2_THEAL</name>
<evidence type="ECO:0000256" key="2">
    <source>
        <dbReference type="ARBA" id="ARBA00022516"/>
    </source>
</evidence>
<evidence type="ECO:0000256" key="9">
    <source>
        <dbReference type="PIRSR" id="PIRSR000114-2"/>
    </source>
</evidence>
<evidence type="ECO:0000256" key="7">
    <source>
        <dbReference type="ARBA" id="ARBA00023264"/>
    </source>
</evidence>
<proteinExistence type="inferred from homology"/>
<feature type="binding site" evidence="9">
    <location>
        <begin position="249"/>
        <end position="250"/>
    </location>
    <ligand>
        <name>substrate</name>
    </ligand>
</feature>
<dbReference type="Pfam" id="PF01210">
    <property type="entry name" value="NAD_Gly3P_dh_N"/>
    <property type="match status" value="1"/>
</dbReference>
<dbReference type="Pfam" id="PF07479">
    <property type="entry name" value="NAD_Gly3P_dh_C"/>
    <property type="match status" value="1"/>
</dbReference>
<sequence>MVGGGSFGTAVAILLVRAGLRTTLLVRSAEHAEELRRRRENRRYLPGVPLPPALRVAALAGDWGEPLARADLVFLAVPSKALPTAVEALGQRKPPAHAGLVSLAKGLVPPDGRQPTALLADRFGGDRIACVGGPAHAREMVEAGAGLVCAAWSRELAHAVAGVFQAAGVVCEVSSDPVGVELAGVAKNAAAVAVGATREQGLNAAGMAAADIFLEVLAFAERRGAQARTFVGRAGTGDLVATALAPTSRNRTAGELLAQGVPAAEIPARVGQAVEALETVQLLAQAIAREGLEAPVTSALAHLIDGSLPLDRWVALVRAQQPPPARFGRPRSWLLRMRYLARRLRRRRQLADGQDATGAAPE</sequence>
<dbReference type="Proteomes" id="UP000222056">
    <property type="component" value="Unassembled WGS sequence"/>
</dbReference>
<keyword evidence="4 10" id="KW-0520">NAD</keyword>
<dbReference type="Gene3D" id="3.40.50.720">
    <property type="entry name" value="NAD(P)-binding Rossmann-like Domain"/>
    <property type="match status" value="1"/>
</dbReference>
<dbReference type="InterPro" id="IPR013328">
    <property type="entry name" value="6PGD_dom2"/>
</dbReference>
<dbReference type="PIRSF" id="PIRSF000114">
    <property type="entry name" value="Glycerol-3-P_dh"/>
    <property type="match status" value="1"/>
</dbReference>